<dbReference type="AlphaFoldDB" id="A0A6A6RTZ8"/>
<evidence type="ECO:0000313" key="4">
    <source>
        <dbReference type="Proteomes" id="UP000799753"/>
    </source>
</evidence>
<reference evidence="3" key="1">
    <citation type="journal article" date="2020" name="Stud. Mycol.">
        <title>101 Dothideomycetes genomes: a test case for predicting lifestyles and emergence of pathogens.</title>
        <authorList>
            <person name="Haridas S."/>
            <person name="Albert R."/>
            <person name="Binder M."/>
            <person name="Bloem J."/>
            <person name="Labutti K."/>
            <person name="Salamov A."/>
            <person name="Andreopoulos B."/>
            <person name="Baker S."/>
            <person name="Barry K."/>
            <person name="Bills G."/>
            <person name="Bluhm B."/>
            <person name="Cannon C."/>
            <person name="Castanera R."/>
            <person name="Culley D."/>
            <person name="Daum C."/>
            <person name="Ezra D."/>
            <person name="Gonzalez J."/>
            <person name="Henrissat B."/>
            <person name="Kuo A."/>
            <person name="Liang C."/>
            <person name="Lipzen A."/>
            <person name="Lutzoni F."/>
            <person name="Magnuson J."/>
            <person name="Mondo S."/>
            <person name="Nolan M."/>
            <person name="Ohm R."/>
            <person name="Pangilinan J."/>
            <person name="Park H.-J."/>
            <person name="Ramirez L."/>
            <person name="Alfaro M."/>
            <person name="Sun H."/>
            <person name="Tritt A."/>
            <person name="Yoshinaga Y."/>
            <person name="Zwiers L.-H."/>
            <person name="Turgeon B."/>
            <person name="Goodwin S."/>
            <person name="Spatafora J."/>
            <person name="Crous P."/>
            <person name="Grigoriev I."/>
        </authorList>
    </citation>
    <scope>NUCLEOTIDE SEQUENCE</scope>
    <source>
        <strain evidence="3">CBS 473.64</strain>
    </source>
</reference>
<feature type="transmembrane region" description="Helical" evidence="2">
    <location>
        <begin position="59"/>
        <end position="77"/>
    </location>
</feature>
<evidence type="ECO:0000256" key="1">
    <source>
        <dbReference type="SAM" id="MobiDB-lite"/>
    </source>
</evidence>
<dbReference type="PANTHER" id="PTHR24306">
    <property type="match status" value="1"/>
</dbReference>
<evidence type="ECO:0000256" key="2">
    <source>
        <dbReference type="SAM" id="Phobius"/>
    </source>
</evidence>
<dbReference type="GO" id="GO:0016705">
    <property type="term" value="F:oxidoreductase activity, acting on paired donors, with incorporation or reduction of molecular oxygen"/>
    <property type="evidence" value="ECO:0007669"/>
    <property type="project" value="InterPro"/>
</dbReference>
<gene>
    <name evidence="3" type="ORF">P280DRAFT_406635</name>
</gene>
<sequence>MGLKGLFVGVYASNSVLRTLFLPLLYFVLASPFVTVLVFYLKPDLGALNFWKNTSTTDILLQVFVSAIALLLPTRILTGKGLAGSKDAGKRKVQQLPYWIPGLRHWGNLVFGGEGWLKGVRQSAVLPLVAYNAAGKKHNIIFSPELLEQVLNESGSLEGADINNWTPLQNAFNISNETKNSYLQLLPEFRQTVDEQIFKGQEMEKVLSTSLRLLTGSLPDLITFNTSIVDQMSWERVAGIELTDGTEEAECDLFALINEFFCNAFIAPLTGPQFPESYLLLASDLWSFNQLYYALAAGLPRLLPMGGLPSAMLAKRRLLQNFDRLFRELTDPPKKRVPDDDESLSGDETDAEAPTPFSVLNDLFTKHGIPNRDRTAIALELLHNIFSEVVPVACWTILHIYQASVQAKDGPETLIDSIRQETKLWVEGTQPPSIHPSFPTPPEISFMGTARPVASTSFPQLCSCINEARRLYKASASTLTITKPITITEPINIRPGVKEQWELEVGSCVDVGISQTLINTSAANFLSPNDYQPDRFVDSPPPSSVTSPSDPHEPFATALLISLVAGILQLWEIAPAPKKTIFDLWQEASDVASGEKTKAPHVKNEEKTGERKEGKWVVPKAVDGGSFKVPEGEVRVRIKRREGLPEARTMRKGK</sequence>
<keyword evidence="4" id="KW-1185">Reference proteome</keyword>
<dbReference type="Proteomes" id="UP000799753">
    <property type="component" value="Unassembled WGS sequence"/>
</dbReference>
<evidence type="ECO:0008006" key="5">
    <source>
        <dbReference type="Google" id="ProtNLM"/>
    </source>
</evidence>
<proteinExistence type="predicted"/>
<organism evidence="3 4">
    <name type="scientific">Massarina eburnea CBS 473.64</name>
    <dbReference type="NCBI Taxonomy" id="1395130"/>
    <lineage>
        <taxon>Eukaryota</taxon>
        <taxon>Fungi</taxon>
        <taxon>Dikarya</taxon>
        <taxon>Ascomycota</taxon>
        <taxon>Pezizomycotina</taxon>
        <taxon>Dothideomycetes</taxon>
        <taxon>Pleosporomycetidae</taxon>
        <taxon>Pleosporales</taxon>
        <taxon>Massarineae</taxon>
        <taxon>Massarinaceae</taxon>
        <taxon>Massarina</taxon>
    </lineage>
</organism>
<keyword evidence="2" id="KW-0812">Transmembrane</keyword>
<feature type="compositionally biased region" description="Acidic residues" evidence="1">
    <location>
        <begin position="339"/>
        <end position="351"/>
    </location>
</feature>
<dbReference type="Gene3D" id="1.10.630.10">
    <property type="entry name" value="Cytochrome P450"/>
    <property type="match status" value="1"/>
</dbReference>
<evidence type="ECO:0000313" key="3">
    <source>
        <dbReference type="EMBL" id="KAF2637853.1"/>
    </source>
</evidence>
<accession>A0A6A6RTZ8</accession>
<feature type="transmembrane region" description="Helical" evidence="2">
    <location>
        <begin position="20"/>
        <end position="39"/>
    </location>
</feature>
<dbReference type="PANTHER" id="PTHR24306:SF7">
    <property type="entry name" value="AHBB"/>
    <property type="match status" value="1"/>
</dbReference>
<dbReference type="OrthoDB" id="3366823at2759"/>
<dbReference type="GO" id="GO:0005506">
    <property type="term" value="F:iron ion binding"/>
    <property type="evidence" value="ECO:0007669"/>
    <property type="project" value="InterPro"/>
</dbReference>
<name>A0A6A6RTZ8_9PLEO</name>
<dbReference type="InterPro" id="IPR036396">
    <property type="entry name" value="Cyt_P450_sf"/>
</dbReference>
<dbReference type="SUPFAM" id="SSF48264">
    <property type="entry name" value="Cytochrome P450"/>
    <property type="match status" value="1"/>
</dbReference>
<protein>
    <recommendedName>
        <fullName evidence="5">Cytochrome P450</fullName>
    </recommendedName>
</protein>
<keyword evidence="2" id="KW-0472">Membrane</keyword>
<feature type="region of interest" description="Disordered" evidence="1">
    <location>
        <begin position="330"/>
        <end position="353"/>
    </location>
</feature>
<dbReference type="GO" id="GO:0020037">
    <property type="term" value="F:heme binding"/>
    <property type="evidence" value="ECO:0007669"/>
    <property type="project" value="InterPro"/>
</dbReference>
<keyword evidence="2" id="KW-1133">Transmembrane helix</keyword>
<dbReference type="EMBL" id="MU006792">
    <property type="protein sequence ID" value="KAF2637853.1"/>
    <property type="molecule type" value="Genomic_DNA"/>
</dbReference>
<feature type="region of interest" description="Disordered" evidence="1">
    <location>
        <begin position="531"/>
        <end position="551"/>
    </location>
</feature>
<dbReference type="GO" id="GO:0004497">
    <property type="term" value="F:monooxygenase activity"/>
    <property type="evidence" value="ECO:0007669"/>
    <property type="project" value="InterPro"/>
</dbReference>
<feature type="region of interest" description="Disordered" evidence="1">
    <location>
        <begin position="593"/>
        <end position="614"/>
    </location>
</feature>